<evidence type="ECO:0000259" key="9">
    <source>
        <dbReference type="Pfam" id="PF08648"/>
    </source>
</evidence>
<keyword evidence="6" id="KW-0508">mRNA splicing</keyword>
<dbReference type="Pfam" id="PF08648">
    <property type="entry name" value="SNRNP27"/>
    <property type="match status" value="1"/>
</dbReference>
<dbReference type="GO" id="GO:0006397">
    <property type="term" value="P:mRNA processing"/>
    <property type="evidence" value="ECO:0007669"/>
    <property type="project" value="UniProtKB-KW"/>
</dbReference>
<evidence type="ECO:0000256" key="3">
    <source>
        <dbReference type="ARBA" id="ARBA00008218"/>
    </source>
</evidence>
<evidence type="ECO:0000256" key="5">
    <source>
        <dbReference type="ARBA" id="ARBA00022664"/>
    </source>
</evidence>
<protein>
    <recommendedName>
        <fullName evidence="9">U4/U6.U5 small nuclear ribonucleoprotein 27kDa protein domain-containing protein</fullName>
    </recommendedName>
</protein>
<dbReference type="Proteomes" id="UP000518752">
    <property type="component" value="Unassembled WGS sequence"/>
</dbReference>
<dbReference type="GO" id="GO:0008380">
    <property type="term" value="P:RNA splicing"/>
    <property type="evidence" value="ECO:0007669"/>
    <property type="project" value="UniProtKB-KW"/>
</dbReference>
<sequence>MQNNEAEAVHHEKGAGKRRTEAAIDIPAREVAGVVTETNPEEDPAEVGVRADHRERHRDDRRERDSRKRDDEKDKEKDRPRETDREREREATKRAEPQDPGHPESNPNDNDAVDTETGPELDDEAAMMAAMGMSGFGTTKGKHVEGNQEGASNLKKTRTWRQYMNRRGGFNRPLDKIK</sequence>
<comment type="subunit">
    <text evidence="4">Part of a tri-snRNP complex.</text>
</comment>
<evidence type="ECO:0000256" key="2">
    <source>
        <dbReference type="ARBA" id="ARBA00004123"/>
    </source>
</evidence>
<evidence type="ECO:0000256" key="8">
    <source>
        <dbReference type="SAM" id="MobiDB-lite"/>
    </source>
</evidence>
<name>A0A8H5HXS0_9AGAR</name>
<keyword evidence="5" id="KW-0507">mRNA processing</keyword>
<reference evidence="10 11" key="1">
    <citation type="journal article" date="2020" name="ISME J.">
        <title>Uncovering the hidden diversity of litter-decomposition mechanisms in mushroom-forming fungi.</title>
        <authorList>
            <person name="Floudas D."/>
            <person name="Bentzer J."/>
            <person name="Ahren D."/>
            <person name="Johansson T."/>
            <person name="Persson P."/>
            <person name="Tunlid A."/>
        </authorList>
    </citation>
    <scope>NUCLEOTIDE SEQUENCE [LARGE SCALE GENOMIC DNA]</scope>
    <source>
        <strain evidence="10 11">CBS 406.79</strain>
    </source>
</reference>
<dbReference type="AlphaFoldDB" id="A0A8H5HXS0"/>
<comment type="subcellular location">
    <subcellularLocation>
        <location evidence="2">Nucleus</location>
    </subcellularLocation>
</comment>
<keyword evidence="11" id="KW-1185">Reference proteome</keyword>
<dbReference type="GO" id="GO:0071011">
    <property type="term" value="C:precatalytic spliceosome"/>
    <property type="evidence" value="ECO:0007669"/>
    <property type="project" value="TreeGrafter"/>
</dbReference>
<dbReference type="PANTHER" id="PTHR31077">
    <property type="entry name" value="U4/U6.U5 SMALL NUCLEAR RIBONUCLEOPROTEIN 27 KDA PROTEIN"/>
    <property type="match status" value="1"/>
</dbReference>
<comment type="similarity">
    <text evidence="3">Belongs to the SNUT3 family.</text>
</comment>
<feature type="compositionally biased region" description="Basic and acidic residues" evidence="8">
    <location>
        <begin position="49"/>
        <end position="102"/>
    </location>
</feature>
<evidence type="ECO:0000256" key="7">
    <source>
        <dbReference type="ARBA" id="ARBA00023242"/>
    </source>
</evidence>
<feature type="compositionally biased region" description="Acidic residues" evidence="8">
    <location>
        <begin position="111"/>
        <end position="125"/>
    </location>
</feature>
<feature type="compositionally biased region" description="Basic and acidic residues" evidence="8">
    <location>
        <begin position="7"/>
        <end position="22"/>
    </location>
</feature>
<proteinExistence type="inferred from homology"/>
<dbReference type="EMBL" id="JAACJN010000010">
    <property type="protein sequence ID" value="KAF5391413.1"/>
    <property type="molecule type" value="Genomic_DNA"/>
</dbReference>
<accession>A0A8H5HXS0</accession>
<gene>
    <name evidence="10" type="ORF">D9757_001950</name>
</gene>
<dbReference type="InterPro" id="IPR013957">
    <property type="entry name" value="SNRNP27"/>
</dbReference>
<feature type="domain" description="U4/U6.U5 small nuclear ribonucleoprotein 27kDa protein" evidence="9">
    <location>
        <begin position="122"/>
        <end position="177"/>
    </location>
</feature>
<feature type="region of interest" description="Disordered" evidence="8">
    <location>
        <begin position="1"/>
        <end position="178"/>
    </location>
</feature>
<evidence type="ECO:0000256" key="4">
    <source>
        <dbReference type="ARBA" id="ARBA00011825"/>
    </source>
</evidence>
<dbReference type="PANTHER" id="PTHR31077:SF1">
    <property type="entry name" value="U4_U6.U5 SMALL NUCLEAR RIBONUCLEOPROTEIN 27 KDA PROTEIN"/>
    <property type="match status" value="1"/>
</dbReference>
<dbReference type="OrthoDB" id="21368at2759"/>
<keyword evidence="7" id="KW-0539">Nucleus</keyword>
<organism evidence="10 11">
    <name type="scientific">Collybiopsis confluens</name>
    <dbReference type="NCBI Taxonomy" id="2823264"/>
    <lineage>
        <taxon>Eukaryota</taxon>
        <taxon>Fungi</taxon>
        <taxon>Dikarya</taxon>
        <taxon>Basidiomycota</taxon>
        <taxon>Agaricomycotina</taxon>
        <taxon>Agaricomycetes</taxon>
        <taxon>Agaricomycetidae</taxon>
        <taxon>Agaricales</taxon>
        <taxon>Marasmiineae</taxon>
        <taxon>Omphalotaceae</taxon>
        <taxon>Collybiopsis</taxon>
    </lineage>
</organism>
<comment type="caution">
    <text evidence="10">The sequence shown here is derived from an EMBL/GenBank/DDBJ whole genome shotgun (WGS) entry which is preliminary data.</text>
</comment>
<evidence type="ECO:0000313" key="10">
    <source>
        <dbReference type="EMBL" id="KAF5391413.1"/>
    </source>
</evidence>
<evidence type="ECO:0000256" key="6">
    <source>
        <dbReference type="ARBA" id="ARBA00023187"/>
    </source>
</evidence>
<evidence type="ECO:0000256" key="1">
    <source>
        <dbReference type="ARBA" id="ARBA00003632"/>
    </source>
</evidence>
<evidence type="ECO:0000313" key="11">
    <source>
        <dbReference type="Proteomes" id="UP000518752"/>
    </source>
</evidence>
<comment type="function">
    <text evidence="1">May play a role in mRNA splicing.</text>
</comment>